<dbReference type="KEGG" id="egr:104456455"/>
<dbReference type="OrthoDB" id="19261at2759"/>
<dbReference type="Gene3D" id="1.20.120.1770">
    <property type="match status" value="1"/>
</dbReference>
<dbReference type="InParanoid" id="A0A059AWE5"/>
<keyword evidence="4 10" id="KW-0732">Signal</keyword>
<feature type="signal peptide" evidence="10">
    <location>
        <begin position="1"/>
        <end position="23"/>
    </location>
</feature>
<proteinExistence type="predicted"/>
<keyword evidence="8" id="KW-0479">Metal-binding</keyword>
<evidence type="ECO:0000256" key="9">
    <source>
        <dbReference type="SAM" id="Phobius"/>
    </source>
</evidence>
<organism evidence="13">
    <name type="scientific">Eucalyptus grandis</name>
    <name type="common">Flooded gum</name>
    <dbReference type="NCBI Taxonomy" id="71139"/>
    <lineage>
        <taxon>Eukaryota</taxon>
        <taxon>Viridiplantae</taxon>
        <taxon>Streptophyta</taxon>
        <taxon>Embryophyta</taxon>
        <taxon>Tracheophyta</taxon>
        <taxon>Spermatophyta</taxon>
        <taxon>Magnoliopsida</taxon>
        <taxon>eudicotyledons</taxon>
        <taxon>Gunneridae</taxon>
        <taxon>Pentapetalae</taxon>
        <taxon>rosids</taxon>
        <taxon>malvids</taxon>
        <taxon>Myrtales</taxon>
        <taxon>Myrtaceae</taxon>
        <taxon>Myrtoideae</taxon>
        <taxon>Eucalypteae</taxon>
        <taxon>Eucalyptus</taxon>
    </lineage>
</organism>
<evidence type="ECO:0000256" key="7">
    <source>
        <dbReference type="ARBA" id="ARBA00023136"/>
    </source>
</evidence>
<dbReference type="Gramene" id="KCW57941">
    <property type="protein sequence ID" value="KCW57941"/>
    <property type="gene ID" value="EUGRSUZ_H00679"/>
</dbReference>
<dbReference type="Pfam" id="PF03351">
    <property type="entry name" value="DOMON"/>
    <property type="match status" value="1"/>
</dbReference>
<feature type="transmembrane region" description="Helical" evidence="9">
    <location>
        <begin position="341"/>
        <end position="361"/>
    </location>
</feature>
<keyword evidence="2" id="KW-0813">Transport</keyword>
<evidence type="ECO:0000256" key="3">
    <source>
        <dbReference type="ARBA" id="ARBA00022692"/>
    </source>
</evidence>
<reference evidence="13" key="1">
    <citation type="submission" date="2013-07" db="EMBL/GenBank/DDBJ databases">
        <title>The genome of Eucalyptus grandis.</title>
        <authorList>
            <person name="Schmutz J."/>
            <person name="Hayes R."/>
            <person name="Myburg A."/>
            <person name="Tuskan G."/>
            <person name="Grattapaglia D."/>
            <person name="Rokhsar D.S."/>
        </authorList>
    </citation>
    <scope>NUCLEOTIDE SEQUENCE</scope>
    <source>
        <tissue evidence="13">Leaf extractions</tissue>
    </source>
</reference>
<feature type="binding site" description="axial binding residue" evidence="8">
    <location>
        <position position="244"/>
    </location>
    <ligand>
        <name>heme b</name>
        <dbReference type="ChEBI" id="CHEBI:60344"/>
        <label>1</label>
    </ligand>
    <ligandPart>
        <name>Fe</name>
        <dbReference type="ChEBI" id="CHEBI:18248"/>
    </ligandPart>
</feature>
<dbReference type="eggNOG" id="KOG4293">
    <property type="taxonomic scope" value="Eukaryota"/>
</dbReference>
<dbReference type="OMA" id="CFQAWPS"/>
<dbReference type="SMART" id="SM00664">
    <property type="entry name" value="DoH"/>
    <property type="match status" value="1"/>
</dbReference>
<dbReference type="PROSITE" id="PS50836">
    <property type="entry name" value="DOMON"/>
    <property type="match status" value="1"/>
</dbReference>
<keyword evidence="7 9" id="KW-0472">Membrane</keyword>
<dbReference type="InterPro" id="IPR006593">
    <property type="entry name" value="Cyt_b561/ferric_Rdtase_TM"/>
</dbReference>
<sequence>MKVSSSLVIVLVSLCGLAASVWSQSSSLDSCSSNLNVDGLPFNTTSLACISAWASENFILRYQQTSANTWSFVLSTPTANSYIGMGFSSKPQMVGASAVVGWFSSSGSGTVKQYALDAQTPSQVKPDQGSLTIVASSSMIVSQSNRTYMAFQLNTAQPESNLIYAVGPSGFTPGSTYQLMQHQDMTVTSVNFVSGQTTTEGTPYTRLRRSHGILNMLGWSILMIIGIIVARHGQQYDPMWFYVHVAVQSSAFVLGLVGIICGFVLENKISASNVSTHKGLGIFILVLGCLQVMAILARPGKGSKLRGYWNWYHHNVGRVLIIFSIANVFYGIHLGEKGNKWNVGYGITIGLLFVILIVLEIRKFRK</sequence>
<dbReference type="EMBL" id="KK198760">
    <property type="protein sequence ID" value="KCW57941.1"/>
    <property type="molecule type" value="Genomic_DNA"/>
</dbReference>
<dbReference type="STRING" id="71139.A0A059AWE5"/>
<dbReference type="CDD" id="cd08760">
    <property type="entry name" value="Cyt_b561_FRRS1_like"/>
    <property type="match status" value="1"/>
</dbReference>
<dbReference type="AlphaFoldDB" id="A0A059AWE5"/>
<dbReference type="PANTHER" id="PTHR23130">
    <property type="entry name" value="CYTOCHROME B561 AND DOMON DOMAIN-CONTAINING PROTEIN"/>
    <property type="match status" value="1"/>
</dbReference>
<comment type="subcellular location">
    <subcellularLocation>
        <location evidence="1">Membrane</location>
    </subcellularLocation>
</comment>
<evidence type="ECO:0000256" key="4">
    <source>
        <dbReference type="ARBA" id="ARBA00022729"/>
    </source>
</evidence>
<feature type="transmembrane region" description="Helical" evidence="9">
    <location>
        <begin position="212"/>
        <end position="230"/>
    </location>
</feature>
<dbReference type="PANTHER" id="PTHR23130:SF171">
    <property type="entry name" value="OS01G0895300 PROTEIN"/>
    <property type="match status" value="1"/>
</dbReference>
<name>A0A059AWE5_EUCGR</name>
<feature type="domain" description="DOMON" evidence="11">
    <location>
        <begin position="56"/>
        <end position="167"/>
    </location>
</feature>
<evidence type="ECO:0000259" key="11">
    <source>
        <dbReference type="PROSITE" id="PS50836"/>
    </source>
</evidence>
<dbReference type="InterPro" id="IPR005018">
    <property type="entry name" value="DOMON_domain"/>
</dbReference>
<dbReference type="PIRSF" id="PIRSF037471">
    <property type="entry name" value="UCP037471"/>
    <property type="match status" value="1"/>
</dbReference>
<feature type="binding site" description="axial binding residue" evidence="8">
    <location>
        <position position="313"/>
    </location>
    <ligand>
        <name>heme b</name>
        <dbReference type="ChEBI" id="CHEBI:60344"/>
        <label>1</label>
    </ligand>
    <ligandPart>
        <name>Fe</name>
        <dbReference type="ChEBI" id="CHEBI:18248"/>
    </ligandPart>
</feature>
<feature type="transmembrane region" description="Helical" evidence="9">
    <location>
        <begin position="242"/>
        <end position="265"/>
    </location>
</feature>
<evidence type="ECO:0000256" key="6">
    <source>
        <dbReference type="ARBA" id="ARBA00022989"/>
    </source>
</evidence>
<feature type="binding site" description="axial binding residue" evidence="8">
    <location>
        <position position="211"/>
    </location>
    <ligand>
        <name>heme b</name>
        <dbReference type="ChEBI" id="CHEBI:60344"/>
        <label>1</label>
    </ligand>
    <ligandPart>
        <name>Fe</name>
        <dbReference type="ChEBI" id="CHEBI:18248"/>
    </ligandPart>
</feature>
<evidence type="ECO:0000256" key="8">
    <source>
        <dbReference type="PIRSR" id="PIRSR037471-1"/>
    </source>
</evidence>
<evidence type="ECO:0000256" key="10">
    <source>
        <dbReference type="SAM" id="SignalP"/>
    </source>
</evidence>
<keyword evidence="6 9" id="KW-1133">Transmembrane helix</keyword>
<feature type="binding site" description="axial binding residue" evidence="8">
    <location>
        <position position="277"/>
    </location>
    <ligand>
        <name>heme b</name>
        <dbReference type="ChEBI" id="CHEBI:60344"/>
        <label>1</label>
    </ligand>
    <ligandPart>
        <name>Fe</name>
        <dbReference type="ChEBI" id="CHEBI:18248"/>
    </ligandPart>
</feature>
<dbReference type="GO" id="GO:0046872">
    <property type="term" value="F:metal ion binding"/>
    <property type="evidence" value="ECO:0007669"/>
    <property type="project" value="UniProtKB-KW"/>
</dbReference>
<dbReference type="GO" id="GO:0016020">
    <property type="term" value="C:membrane"/>
    <property type="evidence" value="ECO:0007669"/>
    <property type="project" value="UniProtKB-SubCell"/>
</dbReference>
<evidence type="ECO:0000256" key="1">
    <source>
        <dbReference type="ARBA" id="ARBA00004370"/>
    </source>
</evidence>
<feature type="chain" id="PRO_5001567678" description="Cytochrome b561 and DOMON domain-containing protein" evidence="10">
    <location>
        <begin position="24"/>
        <end position="366"/>
    </location>
</feature>
<dbReference type="SMART" id="SM00665">
    <property type="entry name" value="B561"/>
    <property type="match status" value="1"/>
</dbReference>
<evidence type="ECO:0000256" key="2">
    <source>
        <dbReference type="ARBA" id="ARBA00022448"/>
    </source>
</evidence>
<protein>
    <recommendedName>
        <fullName evidence="14">Cytochrome b561 and DOMON domain-containing protein</fullName>
    </recommendedName>
</protein>
<accession>A0A059AWE5</accession>
<evidence type="ECO:0000313" key="13">
    <source>
        <dbReference type="EMBL" id="KCW57941.1"/>
    </source>
</evidence>
<feature type="domain" description="Cytochrome b561" evidence="12">
    <location>
        <begin position="173"/>
        <end position="366"/>
    </location>
</feature>
<keyword evidence="8" id="KW-0408">Iron</keyword>
<dbReference type="PROSITE" id="PS50939">
    <property type="entry name" value="CYTOCHROME_B561"/>
    <property type="match status" value="1"/>
</dbReference>
<dbReference type="CDD" id="cd09631">
    <property type="entry name" value="DOMON_DOH"/>
    <property type="match status" value="1"/>
</dbReference>
<dbReference type="InterPro" id="IPR045266">
    <property type="entry name" value="DOH_DOMON"/>
</dbReference>
<dbReference type="InterPro" id="IPR017214">
    <property type="entry name" value="UCP037471"/>
</dbReference>
<keyword evidence="3 9" id="KW-0812">Transmembrane</keyword>
<evidence type="ECO:0008006" key="14">
    <source>
        <dbReference type="Google" id="ProtNLM"/>
    </source>
</evidence>
<evidence type="ECO:0000256" key="5">
    <source>
        <dbReference type="ARBA" id="ARBA00022982"/>
    </source>
</evidence>
<feature type="transmembrane region" description="Helical" evidence="9">
    <location>
        <begin position="316"/>
        <end position="335"/>
    </location>
</feature>
<dbReference type="Pfam" id="PF03188">
    <property type="entry name" value="Cytochrom_B561"/>
    <property type="match status" value="1"/>
</dbReference>
<evidence type="ECO:0000259" key="12">
    <source>
        <dbReference type="PROSITE" id="PS50939"/>
    </source>
</evidence>
<feature type="transmembrane region" description="Helical" evidence="9">
    <location>
        <begin position="277"/>
        <end position="296"/>
    </location>
</feature>
<dbReference type="FunCoup" id="A0A059AWE5">
    <property type="interactions" value="196"/>
</dbReference>
<keyword evidence="5" id="KW-0249">Electron transport</keyword>
<gene>
    <name evidence="13" type="ORF">EUGRSUZ_H00679</name>
</gene>